<feature type="compositionally biased region" description="Basic and acidic residues" evidence="1">
    <location>
        <begin position="91"/>
        <end position="127"/>
    </location>
</feature>
<gene>
    <name evidence="2" type="ORF">Tci_145286</name>
</gene>
<sequence length="141" mass="16432">MARPLFNRIVTAVTNYNLFFHINTDYTGREGISPLIKCTFAIRQLAYDVNGNFLDEYMQISERSSRMALDHFCEAVMEIYGPEFLRKPKVKENQEKDKIGSKPDKNEKCGEARRSLKQLQLKEEEKTKKTKKRMAENACTD</sequence>
<protein>
    <submittedName>
        <fullName evidence="2">Uncharacterized protein</fullName>
    </submittedName>
</protein>
<organism evidence="2">
    <name type="scientific">Tanacetum cinerariifolium</name>
    <name type="common">Dalmatian daisy</name>
    <name type="synonym">Chrysanthemum cinerariifolium</name>
    <dbReference type="NCBI Taxonomy" id="118510"/>
    <lineage>
        <taxon>Eukaryota</taxon>
        <taxon>Viridiplantae</taxon>
        <taxon>Streptophyta</taxon>
        <taxon>Embryophyta</taxon>
        <taxon>Tracheophyta</taxon>
        <taxon>Spermatophyta</taxon>
        <taxon>Magnoliopsida</taxon>
        <taxon>eudicotyledons</taxon>
        <taxon>Gunneridae</taxon>
        <taxon>Pentapetalae</taxon>
        <taxon>asterids</taxon>
        <taxon>campanulids</taxon>
        <taxon>Asterales</taxon>
        <taxon>Asteraceae</taxon>
        <taxon>Asteroideae</taxon>
        <taxon>Anthemideae</taxon>
        <taxon>Anthemidinae</taxon>
        <taxon>Tanacetum</taxon>
    </lineage>
</organism>
<evidence type="ECO:0000256" key="1">
    <source>
        <dbReference type="SAM" id="MobiDB-lite"/>
    </source>
</evidence>
<dbReference type="PANTHER" id="PTHR47150:SF5">
    <property type="entry name" value="OS07G0546750 PROTEIN"/>
    <property type="match status" value="1"/>
</dbReference>
<dbReference type="EMBL" id="BKCJ010032515">
    <property type="protein sequence ID" value="GEV73309.1"/>
    <property type="molecule type" value="Genomic_DNA"/>
</dbReference>
<dbReference type="PANTHER" id="PTHR47150">
    <property type="entry name" value="OS12G0169200 PROTEIN"/>
    <property type="match status" value="1"/>
</dbReference>
<comment type="caution">
    <text evidence="2">The sequence shown here is derived from an EMBL/GenBank/DDBJ whole genome shotgun (WGS) entry which is preliminary data.</text>
</comment>
<dbReference type="AlphaFoldDB" id="A0A699GTW4"/>
<proteinExistence type="predicted"/>
<name>A0A699GTW4_TANCI</name>
<evidence type="ECO:0000313" key="2">
    <source>
        <dbReference type="EMBL" id="GEV73309.1"/>
    </source>
</evidence>
<reference evidence="2" key="1">
    <citation type="journal article" date="2019" name="Sci. Rep.">
        <title>Draft genome of Tanacetum cinerariifolium, the natural source of mosquito coil.</title>
        <authorList>
            <person name="Yamashiro T."/>
            <person name="Shiraishi A."/>
            <person name="Satake H."/>
            <person name="Nakayama K."/>
        </authorList>
    </citation>
    <scope>NUCLEOTIDE SEQUENCE</scope>
</reference>
<accession>A0A699GTW4</accession>
<feature type="region of interest" description="Disordered" evidence="1">
    <location>
        <begin position="91"/>
        <end position="141"/>
    </location>
</feature>